<accession>A0AA88DLM2</accession>
<proteinExistence type="predicted"/>
<dbReference type="GO" id="GO:0008237">
    <property type="term" value="F:metallopeptidase activity"/>
    <property type="evidence" value="ECO:0007669"/>
    <property type="project" value="TreeGrafter"/>
</dbReference>
<dbReference type="Pfam" id="PF08325">
    <property type="entry name" value="WLM"/>
    <property type="match status" value="1"/>
</dbReference>
<organism evidence="2 3">
    <name type="scientific">Ficus carica</name>
    <name type="common">Common fig</name>
    <dbReference type="NCBI Taxonomy" id="3494"/>
    <lineage>
        <taxon>Eukaryota</taxon>
        <taxon>Viridiplantae</taxon>
        <taxon>Streptophyta</taxon>
        <taxon>Embryophyta</taxon>
        <taxon>Tracheophyta</taxon>
        <taxon>Spermatophyta</taxon>
        <taxon>Magnoliopsida</taxon>
        <taxon>eudicotyledons</taxon>
        <taxon>Gunneridae</taxon>
        <taxon>Pentapetalae</taxon>
        <taxon>rosids</taxon>
        <taxon>fabids</taxon>
        <taxon>Rosales</taxon>
        <taxon>Moraceae</taxon>
        <taxon>Ficeae</taxon>
        <taxon>Ficus</taxon>
    </lineage>
</organism>
<dbReference type="GO" id="GO:0006281">
    <property type="term" value="P:DNA repair"/>
    <property type="evidence" value="ECO:0007669"/>
    <property type="project" value="TreeGrafter"/>
</dbReference>
<dbReference type="PROSITE" id="PS51397">
    <property type="entry name" value="WLM"/>
    <property type="match status" value="1"/>
</dbReference>
<name>A0AA88DLM2_FICCA</name>
<gene>
    <name evidence="2" type="ORF">TIFTF001_026725</name>
</gene>
<dbReference type="InterPro" id="IPR013536">
    <property type="entry name" value="WLM_dom"/>
</dbReference>
<reference evidence="2" key="1">
    <citation type="submission" date="2023-07" db="EMBL/GenBank/DDBJ databases">
        <title>draft genome sequence of fig (Ficus carica).</title>
        <authorList>
            <person name="Takahashi T."/>
            <person name="Nishimura K."/>
        </authorList>
    </citation>
    <scope>NUCLEOTIDE SEQUENCE</scope>
</reference>
<dbReference type="InterPro" id="IPR053000">
    <property type="entry name" value="WSS1-like_metalloprotease"/>
</dbReference>
<comment type="caution">
    <text evidence="2">The sequence shown here is derived from an EMBL/GenBank/DDBJ whole genome shotgun (WGS) entry which is preliminary data.</text>
</comment>
<evidence type="ECO:0000259" key="1">
    <source>
        <dbReference type="PROSITE" id="PS51397"/>
    </source>
</evidence>
<dbReference type="PANTHER" id="PTHR46622">
    <property type="entry name" value="DNA-DEPENDENT METALLOPROTEASE WSS1"/>
    <property type="match status" value="1"/>
</dbReference>
<dbReference type="Proteomes" id="UP001187192">
    <property type="component" value="Unassembled WGS sequence"/>
</dbReference>
<protein>
    <recommendedName>
        <fullName evidence="1">WLM domain-containing protein</fullName>
    </recommendedName>
</protein>
<evidence type="ECO:0000313" key="2">
    <source>
        <dbReference type="EMBL" id="GMN57609.1"/>
    </source>
</evidence>
<feature type="domain" description="WLM" evidence="1">
    <location>
        <begin position="1"/>
        <end position="181"/>
    </location>
</feature>
<dbReference type="PANTHER" id="PTHR46622:SF1">
    <property type="entry name" value="DNA-DEPENDENT METALLOPROTEASE WSS1"/>
    <property type="match status" value="1"/>
</dbReference>
<dbReference type="AlphaFoldDB" id="A0AA88DLM2"/>
<dbReference type="EMBL" id="BTGU01000071">
    <property type="protein sequence ID" value="GMN57609.1"/>
    <property type="molecule type" value="Genomic_DNA"/>
</dbReference>
<keyword evidence="3" id="KW-1185">Reference proteome</keyword>
<sequence length="236" mass="27562">MNSFKDPHKVWKITTLKKINQEEAKQILHKVAKLVQPIMAKHKWRVMLLAEYHPRNPAIQGENVREILEIKLRLRRPNSDIDFFPIVQILDNMLHQLCHYAHSNHDDDFYDLLDRVRKECNEMLVKGQGDKLELPGRFNSRLPALFTFIPSGPKHLGGNSTAMKSLRPREAAAMAAERRLRIDLWCGTKYVSDSSVQSAPNASSQLLLDRSKLVLKVLVWVLFYKLIWEFYKYLFL</sequence>
<evidence type="ECO:0000313" key="3">
    <source>
        <dbReference type="Proteomes" id="UP001187192"/>
    </source>
</evidence>
<dbReference type="GO" id="GO:0005634">
    <property type="term" value="C:nucleus"/>
    <property type="evidence" value="ECO:0007669"/>
    <property type="project" value="TreeGrafter"/>
</dbReference>